<organism evidence="3 4">
    <name type="scientific">Candidatus Trichorickettsia mobilis</name>
    <dbReference type="NCBI Taxonomy" id="1346319"/>
    <lineage>
        <taxon>Bacteria</taxon>
        <taxon>Pseudomonadati</taxon>
        <taxon>Pseudomonadota</taxon>
        <taxon>Alphaproteobacteria</taxon>
        <taxon>Rickettsiales</taxon>
        <taxon>Rickettsiaceae</taxon>
        <taxon>Rickettsieae</taxon>
        <taxon>Candidatus Trichorickettsia</taxon>
    </lineage>
</organism>
<feature type="coiled-coil region" evidence="1">
    <location>
        <begin position="49"/>
        <end position="104"/>
    </location>
</feature>
<keyword evidence="4" id="KW-1185">Reference proteome</keyword>
<dbReference type="EMBL" id="CP112932">
    <property type="protein sequence ID" value="WPY00408.1"/>
    <property type="molecule type" value="Genomic_DNA"/>
</dbReference>
<feature type="compositionally biased region" description="Polar residues" evidence="2">
    <location>
        <begin position="178"/>
        <end position="187"/>
    </location>
</feature>
<protein>
    <submittedName>
        <fullName evidence="3">Uncharacterized protein</fullName>
    </submittedName>
</protein>
<name>A0ABZ0UQU6_9RICK</name>
<evidence type="ECO:0000313" key="3">
    <source>
        <dbReference type="EMBL" id="WPY00408.1"/>
    </source>
</evidence>
<sequence>MLAKTGVMTAISGGLGVTGQKAIDQKRFELKQGIDAERGKPDTPGYDNITELRQAKREQQKQTMALKQLVSNEDYFKMSDQQKLDKFKEVKVQIEQKVEKVQEAKSGFRARVASIFQDVKRAHNPFDKYNPGEIANLKITEKSPLTKAMENVQKLDTPINTVDKEKLKTQIVAIGEQIDSQKSTTSKIRSHSVGAKSNDKEAGGRS</sequence>
<feature type="compositionally biased region" description="Basic and acidic residues" evidence="2">
    <location>
        <begin position="197"/>
        <end position="206"/>
    </location>
</feature>
<evidence type="ECO:0000256" key="1">
    <source>
        <dbReference type="SAM" id="Coils"/>
    </source>
</evidence>
<reference evidence="3 4" key="1">
    <citation type="submission" date="2022-10" db="EMBL/GenBank/DDBJ databases">
        <title>Host association and intracellularity evolved multiple times independently in the Rickettsiales.</title>
        <authorList>
            <person name="Castelli M."/>
            <person name="Nardi T."/>
            <person name="Gammuto L."/>
            <person name="Bellinzona G."/>
            <person name="Sabaneyeva E."/>
            <person name="Potekhin A."/>
            <person name="Serra V."/>
            <person name="Petroni G."/>
            <person name="Sassera D."/>
        </authorList>
    </citation>
    <scope>NUCLEOTIDE SEQUENCE [LARGE SCALE GENOMIC DNA]</scope>
    <source>
        <strain evidence="3 4">Kr 154-4</strain>
    </source>
</reference>
<proteinExistence type="predicted"/>
<gene>
    <name evidence="3" type="ORF">Trichorick_00282</name>
</gene>
<dbReference type="RefSeq" id="WP_323738481.1">
    <property type="nucleotide sequence ID" value="NZ_CP112932.1"/>
</dbReference>
<dbReference type="Proteomes" id="UP001326613">
    <property type="component" value="Chromosome"/>
</dbReference>
<feature type="region of interest" description="Disordered" evidence="2">
    <location>
        <begin position="178"/>
        <end position="206"/>
    </location>
</feature>
<evidence type="ECO:0000313" key="4">
    <source>
        <dbReference type="Proteomes" id="UP001326613"/>
    </source>
</evidence>
<keyword evidence="1" id="KW-0175">Coiled coil</keyword>
<evidence type="ECO:0000256" key="2">
    <source>
        <dbReference type="SAM" id="MobiDB-lite"/>
    </source>
</evidence>
<accession>A0ABZ0UQU6</accession>